<dbReference type="Proteomes" id="UP000199473">
    <property type="component" value="Unassembled WGS sequence"/>
</dbReference>
<evidence type="ECO:0000313" key="2">
    <source>
        <dbReference type="EMBL" id="SFK49833.1"/>
    </source>
</evidence>
<name>A0A1I4A0I9_9PROT</name>
<sequence length="232" mass="23792">MSPDGSSTSLSEDAALLARRGVLLGAAGLLAGCGFRPLYGSNGAAAVAAGEPSVREQLLSIRVAPIGERFGQLMRRGLLLRLGTGIGGARQPAYELRVGPGVAAEGVGVQIDGAATRVRYIATANWVLVRLGPPPEGIMSGQERSIEAYNIPANQFFAADSSREAAEQRLAATLADQIVTRIAAEFRRRAEGHVGEAVSMPVIPPASPGDALPPGLSDPASPGVLGLPPGSR</sequence>
<dbReference type="InterPro" id="IPR007485">
    <property type="entry name" value="LPS_assembly_LptE"/>
</dbReference>
<evidence type="ECO:0000256" key="1">
    <source>
        <dbReference type="SAM" id="MobiDB-lite"/>
    </source>
</evidence>
<dbReference type="OrthoDB" id="8480109at2"/>
<protein>
    <submittedName>
        <fullName evidence="2">LPS-assembly lipoprotein</fullName>
    </submittedName>
</protein>
<keyword evidence="3" id="KW-1185">Reference proteome</keyword>
<keyword evidence="2" id="KW-0449">Lipoprotein</keyword>
<proteinExistence type="predicted"/>
<reference evidence="2 3" key="1">
    <citation type="submission" date="2016-10" db="EMBL/GenBank/DDBJ databases">
        <authorList>
            <person name="de Groot N.N."/>
        </authorList>
    </citation>
    <scope>NUCLEOTIDE SEQUENCE [LARGE SCALE GENOMIC DNA]</scope>
    <source>
        <strain evidence="2 3">DSM 19981</strain>
    </source>
</reference>
<gene>
    <name evidence="2" type="ORF">SAMN02745775_10336</name>
</gene>
<dbReference type="STRING" id="1123062.SAMN02745775_10336"/>
<evidence type="ECO:0000313" key="3">
    <source>
        <dbReference type="Proteomes" id="UP000199473"/>
    </source>
</evidence>
<dbReference type="Pfam" id="PF04390">
    <property type="entry name" value="LptE"/>
    <property type="match status" value="1"/>
</dbReference>
<organism evidence="2 3">
    <name type="scientific">Falsiroseomonas stagni DSM 19981</name>
    <dbReference type="NCBI Taxonomy" id="1123062"/>
    <lineage>
        <taxon>Bacteria</taxon>
        <taxon>Pseudomonadati</taxon>
        <taxon>Pseudomonadota</taxon>
        <taxon>Alphaproteobacteria</taxon>
        <taxon>Acetobacterales</taxon>
        <taxon>Roseomonadaceae</taxon>
        <taxon>Falsiroseomonas</taxon>
    </lineage>
</organism>
<accession>A0A1I4A0I9</accession>
<dbReference type="GO" id="GO:0043165">
    <property type="term" value="P:Gram-negative-bacterium-type cell outer membrane assembly"/>
    <property type="evidence" value="ECO:0007669"/>
    <property type="project" value="InterPro"/>
</dbReference>
<feature type="region of interest" description="Disordered" evidence="1">
    <location>
        <begin position="199"/>
        <end position="232"/>
    </location>
</feature>
<dbReference type="GO" id="GO:0019867">
    <property type="term" value="C:outer membrane"/>
    <property type="evidence" value="ECO:0007669"/>
    <property type="project" value="InterPro"/>
</dbReference>
<dbReference type="EMBL" id="FOSQ01000003">
    <property type="protein sequence ID" value="SFK49833.1"/>
    <property type="molecule type" value="Genomic_DNA"/>
</dbReference>
<dbReference type="AlphaFoldDB" id="A0A1I4A0I9"/>
<dbReference type="Gene3D" id="3.30.160.150">
    <property type="entry name" value="Lipoprotein like domain"/>
    <property type="match status" value="1"/>
</dbReference>